<dbReference type="Pfam" id="PF01419">
    <property type="entry name" value="Jacalin"/>
    <property type="match status" value="1"/>
</dbReference>
<gene>
    <name evidence="5" type="primary">ZG16B</name>
</gene>
<name>A0A8D1LTM6_PIG</name>
<feature type="domain" description="Jacalin-type lectin" evidence="4">
    <location>
        <begin position="15"/>
        <end position="151"/>
    </location>
</feature>
<organism evidence="5 6">
    <name type="scientific">Sus scrofa</name>
    <name type="common">Pig</name>
    <dbReference type="NCBI Taxonomy" id="9823"/>
    <lineage>
        <taxon>Eukaryota</taxon>
        <taxon>Metazoa</taxon>
        <taxon>Chordata</taxon>
        <taxon>Craniata</taxon>
        <taxon>Vertebrata</taxon>
        <taxon>Euteleostomi</taxon>
        <taxon>Mammalia</taxon>
        <taxon>Eutheria</taxon>
        <taxon>Laurasiatheria</taxon>
        <taxon>Artiodactyla</taxon>
        <taxon>Suina</taxon>
        <taxon>Suidae</taxon>
        <taxon>Sus</taxon>
    </lineage>
</organism>
<dbReference type="InterPro" id="IPR001229">
    <property type="entry name" value="Jacalin-like_lectin_dom"/>
</dbReference>
<dbReference type="Gene3D" id="2.100.10.30">
    <property type="entry name" value="Jacalin-like lectin domain"/>
    <property type="match status" value="1"/>
</dbReference>
<protein>
    <recommendedName>
        <fullName evidence="4">Jacalin-type lectin domain-containing protein</fullName>
    </recommendedName>
</protein>
<dbReference type="PROSITE" id="PS51752">
    <property type="entry name" value="JACALIN_LECTIN"/>
    <property type="match status" value="1"/>
</dbReference>
<dbReference type="Ensembl" id="ENSSSCT00050031223.1">
    <property type="protein sequence ID" value="ENSSSCP00050013029.1"/>
    <property type="gene ID" value="ENSSSCG00050023140.1"/>
</dbReference>
<dbReference type="Proteomes" id="UP000694571">
    <property type="component" value="Unplaced"/>
</dbReference>
<evidence type="ECO:0000313" key="6">
    <source>
        <dbReference type="Proteomes" id="UP000694571"/>
    </source>
</evidence>
<dbReference type="PANTHER" id="PTHR33589:SF1">
    <property type="entry name" value="ZYMOGEN GRANULE PROTEIN 16 HOMOLOG B"/>
    <property type="match status" value="1"/>
</dbReference>
<sequence length="169" mass="19050">MLLWLTLTLLWSSPCWAGQTYGIGGGSYFSTSKDNESEITGIRVYIGLVGLIKSIQVRYGSSWSEKYGSPGGNAQEFILQPGEHILAVYGTYRLYLRYLVLYTDFDRWATFGEKTGQEFFAYPDASEKVLTGLFGHHKLLGITDIGFQWDYPLIDVTSAQPDTTYIQNK</sequence>
<evidence type="ECO:0000313" key="5">
    <source>
        <dbReference type="Ensembl" id="ENSSSCP00050013029.1"/>
    </source>
</evidence>
<dbReference type="GO" id="GO:0030246">
    <property type="term" value="F:carbohydrate binding"/>
    <property type="evidence" value="ECO:0007669"/>
    <property type="project" value="UniProtKB-KW"/>
</dbReference>
<dbReference type="SUPFAM" id="SSF51101">
    <property type="entry name" value="Mannose-binding lectins"/>
    <property type="match status" value="1"/>
</dbReference>
<dbReference type="InterPro" id="IPR052321">
    <property type="entry name" value="PolyBind_ProtTraffic"/>
</dbReference>
<dbReference type="PANTHER" id="PTHR33589">
    <property type="entry name" value="OS11G0524900 PROTEIN"/>
    <property type="match status" value="1"/>
</dbReference>
<evidence type="ECO:0000256" key="3">
    <source>
        <dbReference type="SAM" id="SignalP"/>
    </source>
</evidence>
<evidence type="ECO:0000259" key="4">
    <source>
        <dbReference type="PROSITE" id="PS51752"/>
    </source>
</evidence>
<dbReference type="AlphaFoldDB" id="A0A8D1LTM6"/>
<evidence type="ECO:0000256" key="1">
    <source>
        <dbReference type="ARBA" id="ARBA00022729"/>
    </source>
</evidence>
<keyword evidence="1 3" id="KW-0732">Signal</keyword>
<dbReference type="FunFam" id="2.100.10.30:FF:000004">
    <property type="entry name" value="Zymogen granule protein 16B"/>
    <property type="match status" value="1"/>
</dbReference>
<keyword evidence="2" id="KW-0430">Lectin</keyword>
<accession>A0A8D1LTM6</accession>
<feature type="signal peptide" evidence="3">
    <location>
        <begin position="1"/>
        <end position="17"/>
    </location>
</feature>
<dbReference type="InterPro" id="IPR036404">
    <property type="entry name" value="Jacalin-like_lectin_dom_sf"/>
</dbReference>
<reference evidence="5" key="1">
    <citation type="submission" date="2025-08" db="UniProtKB">
        <authorList>
            <consortium name="Ensembl"/>
        </authorList>
    </citation>
    <scope>IDENTIFICATION</scope>
</reference>
<proteinExistence type="predicted"/>
<dbReference type="SMART" id="SM00915">
    <property type="entry name" value="Jacalin"/>
    <property type="match status" value="1"/>
</dbReference>
<evidence type="ECO:0000256" key="2">
    <source>
        <dbReference type="ARBA" id="ARBA00022734"/>
    </source>
</evidence>
<feature type="chain" id="PRO_5034960587" description="Jacalin-type lectin domain-containing protein" evidence="3">
    <location>
        <begin position="18"/>
        <end position="169"/>
    </location>
</feature>